<feature type="domain" description="Response regulatory" evidence="3">
    <location>
        <begin position="20"/>
        <end position="136"/>
    </location>
</feature>
<proteinExistence type="predicted"/>
<dbReference type="CDD" id="cd00156">
    <property type="entry name" value="REC"/>
    <property type="match status" value="1"/>
</dbReference>
<dbReference type="Proteomes" id="UP000050509">
    <property type="component" value="Unassembled WGS sequence"/>
</dbReference>
<name>A0A0P9D1I1_9CHLR</name>
<reference evidence="4 5" key="1">
    <citation type="submission" date="2015-09" db="EMBL/GenBank/DDBJ databases">
        <title>Draft genome sequence of Kouleothrix aurantiaca JCM 19913.</title>
        <authorList>
            <person name="Hemp J."/>
        </authorList>
    </citation>
    <scope>NUCLEOTIDE SEQUENCE [LARGE SCALE GENOMIC DNA]</scope>
    <source>
        <strain evidence="4 5">COM-B</strain>
    </source>
</reference>
<dbReference type="InterPro" id="IPR050595">
    <property type="entry name" value="Bact_response_regulator"/>
</dbReference>
<gene>
    <name evidence="4" type="ORF">SE17_33580</name>
</gene>
<evidence type="ECO:0000256" key="2">
    <source>
        <dbReference type="PROSITE-ProRule" id="PRU00169"/>
    </source>
</evidence>
<dbReference type="EMBL" id="LJCR01002081">
    <property type="protein sequence ID" value="KPV49271.1"/>
    <property type="molecule type" value="Genomic_DNA"/>
</dbReference>
<dbReference type="PROSITE" id="PS50110">
    <property type="entry name" value="RESPONSE_REGULATORY"/>
    <property type="match status" value="1"/>
</dbReference>
<keyword evidence="1 2" id="KW-0597">Phosphoprotein</keyword>
<dbReference type="PANTHER" id="PTHR44591">
    <property type="entry name" value="STRESS RESPONSE REGULATOR PROTEIN 1"/>
    <property type="match status" value="1"/>
</dbReference>
<accession>A0A0P9D1I1</accession>
<dbReference type="SUPFAM" id="SSF52172">
    <property type="entry name" value="CheY-like"/>
    <property type="match status" value="1"/>
</dbReference>
<dbReference type="InterPro" id="IPR011006">
    <property type="entry name" value="CheY-like_superfamily"/>
</dbReference>
<sequence>DAPSSTMASAGETPGAHQIALLIVDDNLRYRTQMHRLLGQTCPAAAIYAAENTQRALQLVSATHPRLAFVDVVLGDEHGIETARQIHALSPSTRIILISAYPDREFHRLGLAAGAIAFLDKKDIDASALRELIDDLIS</sequence>
<comment type="caution">
    <text evidence="4">The sequence shown here is derived from an EMBL/GenBank/DDBJ whole genome shotgun (WGS) entry which is preliminary data.</text>
</comment>
<dbReference type="PANTHER" id="PTHR44591:SF23">
    <property type="entry name" value="CHEY SUBFAMILY"/>
    <property type="match status" value="1"/>
</dbReference>
<dbReference type="InterPro" id="IPR001789">
    <property type="entry name" value="Sig_transdc_resp-reg_receiver"/>
</dbReference>
<evidence type="ECO:0000259" key="3">
    <source>
        <dbReference type="PROSITE" id="PS50110"/>
    </source>
</evidence>
<dbReference type="AlphaFoldDB" id="A0A0P9D1I1"/>
<dbReference type="Gene3D" id="3.40.50.2300">
    <property type="match status" value="1"/>
</dbReference>
<dbReference type="SMART" id="SM00448">
    <property type="entry name" value="REC"/>
    <property type="match status" value="1"/>
</dbReference>
<keyword evidence="5" id="KW-1185">Reference proteome</keyword>
<organism evidence="4 5">
    <name type="scientific">Kouleothrix aurantiaca</name>
    <dbReference type="NCBI Taxonomy" id="186479"/>
    <lineage>
        <taxon>Bacteria</taxon>
        <taxon>Bacillati</taxon>
        <taxon>Chloroflexota</taxon>
        <taxon>Chloroflexia</taxon>
        <taxon>Chloroflexales</taxon>
        <taxon>Roseiflexineae</taxon>
        <taxon>Roseiflexaceae</taxon>
        <taxon>Kouleothrix</taxon>
    </lineage>
</organism>
<protein>
    <recommendedName>
        <fullName evidence="3">Response regulatory domain-containing protein</fullName>
    </recommendedName>
</protein>
<feature type="non-terminal residue" evidence="4">
    <location>
        <position position="1"/>
    </location>
</feature>
<evidence type="ECO:0000313" key="5">
    <source>
        <dbReference type="Proteomes" id="UP000050509"/>
    </source>
</evidence>
<evidence type="ECO:0000313" key="4">
    <source>
        <dbReference type="EMBL" id="KPV49271.1"/>
    </source>
</evidence>
<dbReference type="Pfam" id="PF00072">
    <property type="entry name" value="Response_reg"/>
    <property type="match status" value="1"/>
</dbReference>
<dbReference type="GO" id="GO:0000160">
    <property type="term" value="P:phosphorelay signal transduction system"/>
    <property type="evidence" value="ECO:0007669"/>
    <property type="project" value="InterPro"/>
</dbReference>
<feature type="modified residue" description="4-aspartylphosphate" evidence="2">
    <location>
        <position position="71"/>
    </location>
</feature>
<evidence type="ECO:0000256" key="1">
    <source>
        <dbReference type="ARBA" id="ARBA00022553"/>
    </source>
</evidence>